<feature type="compositionally biased region" description="Polar residues" evidence="1">
    <location>
        <begin position="54"/>
        <end position="70"/>
    </location>
</feature>
<protein>
    <submittedName>
        <fullName evidence="2">Uncharacterized protein</fullName>
    </submittedName>
</protein>
<dbReference type="AlphaFoldDB" id="A0AAV7GP20"/>
<evidence type="ECO:0000313" key="2">
    <source>
        <dbReference type="EMBL" id="KAH0457307.1"/>
    </source>
</evidence>
<dbReference type="Proteomes" id="UP000775213">
    <property type="component" value="Unassembled WGS sequence"/>
</dbReference>
<organism evidence="2 3">
    <name type="scientific">Dendrobium chrysotoxum</name>
    <name type="common">Orchid</name>
    <dbReference type="NCBI Taxonomy" id="161865"/>
    <lineage>
        <taxon>Eukaryota</taxon>
        <taxon>Viridiplantae</taxon>
        <taxon>Streptophyta</taxon>
        <taxon>Embryophyta</taxon>
        <taxon>Tracheophyta</taxon>
        <taxon>Spermatophyta</taxon>
        <taxon>Magnoliopsida</taxon>
        <taxon>Liliopsida</taxon>
        <taxon>Asparagales</taxon>
        <taxon>Orchidaceae</taxon>
        <taxon>Epidendroideae</taxon>
        <taxon>Malaxideae</taxon>
        <taxon>Dendrobiinae</taxon>
        <taxon>Dendrobium</taxon>
    </lineage>
</organism>
<name>A0AAV7GP20_DENCH</name>
<accession>A0AAV7GP20</accession>
<evidence type="ECO:0000313" key="3">
    <source>
        <dbReference type="Proteomes" id="UP000775213"/>
    </source>
</evidence>
<proteinExistence type="predicted"/>
<dbReference type="PANTHER" id="PTHR33738:SF8">
    <property type="entry name" value="OS05G0454500 PROTEIN"/>
    <property type="match status" value="1"/>
</dbReference>
<feature type="region of interest" description="Disordered" evidence="1">
    <location>
        <begin position="18"/>
        <end position="73"/>
    </location>
</feature>
<reference evidence="2 3" key="1">
    <citation type="journal article" date="2021" name="Hortic Res">
        <title>Chromosome-scale assembly of the Dendrobium chrysotoxum genome enhances the understanding of orchid evolution.</title>
        <authorList>
            <person name="Zhang Y."/>
            <person name="Zhang G.Q."/>
            <person name="Zhang D."/>
            <person name="Liu X.D."/>
            <person name="Xu X.Y."/>
            <person name="Sun W.H."/>
            <person name="Yu X."/>
            <person name="Zhu X."/>
            <person name="Wang Z.W."/>
            <person name="Zhao X."/>
            <person name="Zhong W.Y."/>
            <person name="Chen H."/>
            <person name="Yin W.L."/>
            <person name="Huang T."/>
            <person name="Niu S.C."/>
            <person name="Liu Z.J."/>
        </authorList>
    </citation>
    <scope>NUCLEOTIDE SEQUENCE [LARGE SCALE GENOMIC DNA]</scope>
    <source>
        <strain evidence="2">Lindl</strain>
    </source>
</reference>
<keyword evidence="3" id="KW-1185">Reference proteome</keyword>
<comment type="caution">
    <text evidence="2">The sequence shown here is derived from an EMBL/GenBank/DDBJ whole genome shotgun (WGS) entry which is preliminary data.</text>
</comment>
<gene>
    <name evidence="2" type="ORF">IEQ34_012622</name>
</gene>
<sequence length="173" mass="18938">MEGRKSFVDEFFPRNNETAKTSKYDSLDSIFPPLSTGAGKDSEWTASCRKSETEAGNSWGSTGQNQSTAKKNSKPLNFCELPEPCLMSSSVYYGGRDDYIPQTSATHNSGAHYSYKKHNKEDDSGNSEVATRGDWWQGIVIGVTAANKMTACALEDSKSAELFHLIALSFTPV</sequence>
<dbReference type="EMBL" id="JAGFBR010000012">
    <property type="protein sequence ID" value="KAH0457307.1"/>
    <property type="molecule type" value="Genomic_DNA"/>
</dbReference>
<dbReference type="PANTHER" id="PTHR33738">
    <property type="entry name" value="EMB|CAB82975.1"/>
    <property type="match status" value="1"/>
</dbReference>
<evidence type="ECO:0000256" key="1">
    <source>
        <dbReference type="SAM" id="MobiDB-lite"/>
    </source>
</evidence>